<dbReference type="InterPro" id="IPR003441">
    <property type="entry name" value="NAC-dom"/>
</dbReference>
<dbReference type="STRING" id="981085.W9QUN9"/>
<dbReference type="SUPFAM" id="SSF101941">
    <property type="entry name" value="NAC domain"/>
    <property type="match status" value="1"/>
</dbReference>
<keyword evidence="8" id="KW-1185">Reference proteome</keyword>
<dbReference type="PROSITE" id="PS51005">
    <property type="entry name" value="NAC"/>
    <property type="match status" value="1"/>
</dbReference>
<evidence type="ECO:0000256" key="4">
    <source>
        <dbReference type="ARBA" id="ARBA00023242"/>
    </source>
</evidence>
<dbReference type="EMBL" id="KE344192">
    <property type="protein sequence ID" value="EXB54597.1"/>
    <property type="molecule type" value="Genomic_DNA"/>
</dbReference>
<dbReference type="KEGG" id="mnt:21402118"/>
<proteinExistence type="predicted"/>
<dbReference type="GO" id="GO:0006355">
    <property type="term" value="P:regulation of DNA-templated transcription"/>
    <property type="evidence" value="ECO:0007669"/>
    <property type="project" value="InterPro"/>
</dbReference>
<evidence type="ECO:0000313" key="8">
    <source>
        <dbReference type="Proteomes" id="UP000030645"/>
    </source>
</evidence>
<evidence type="ECO:0000256" key="5">
    <source>
        <dbReference type="SAM" id="MobiDB-lite"/>
    </source>
</evidence>
<evidence type="ECO:0000256" key="3">
    <source>
        <dbReference type="ARBA" id="ARBA00023163"/>
    </source>
</evidence>
<feature type="compositionally biased region" description="Low complexity" evidence="5">
    <location>
        <begin position="141"/>
        <end position="156"/>
    </location>
</feature>
<protein>
    <submittedName>
        <fullName evidence="7">NAC domain-containing protein 90</fullName>
    </submittedName>
</protein>
<dbReference type="Pfam" id="PF02365">
    <property type="entry name" value="NAM"/>
    <property type="match status" value="1"/>
</dbReference>
<dbReference type="GO" id="GO:0003677">
    <property type="term" value="F:DNA binding"/>
    <property type="evidence" value="ECO:0007669"/>
    <property type="project" value="UniProtKB-KW"/>
</dbReference>
<keyword evidence="1" id="KW-0805">Transcription regulation</keyword>
<dbReference type="PANTHER" id="PTHR31744">
    <property type="entry name" value="PROTEIN CUP-SHAPED COTYLEDON 2-RELATED"/>
    <property type="match status" value="1"/>
</dbReference>
<dbReference type="AlphaFoldDB" id="W9QUN9"/>
<keyword evidence="4" id="KW-0539">Nucleus</keyword>
<gene>
    <name evidence="7" type="ORF">L484_019167</name>
</gene>
<feature type="domain" description="NAC" evidence="6">
    <location>
        <begin position="2"/>
        <end position="171"/>
    </location>
</feature>
<feature type="region of interest" description="Disordered" evidence="5">
    <location>
        <begin position="134"/>
        <end position="156"/>
    </location>
</feature>
<feature type="compositionally biased region" description="Gly residues" evidence="5">
    <location>
        <begin position="230"/>
        <end position="240"/>
    </location>
</feature>
<dbReference type="eggNOG" id="ENOG502R44H">
    <property type="taxonomic scope" value="Eukaryota"/>
</dbReference>
<keyword evidence="3" id="KW-0804">Transcription</keyword>
<evidence type="ECO:0000256" key="1">
    <source>
        <dbReference type="ARBA" id="ARBA00023015"/>
    </source>
</evidence>
<sequence>MEIPGFRFYPTEEELVVFYLPNKIERTREEVMDKVIPELNIYDYSPWDLPQYSGVLCRGDPEQCFFFIPRQESEARGGRPSRLTEGGYWKATGSPSFVFSSNNQTIGLKRTMVFYTGRAPNGVKTQWKINEYKATQGDQPSSISSTGASASTSTTTPMLRQEFSLCRVYKKTKCLRAFDRRPAGMEITISNNPAINLQYDRPEEPSTLSHQAPPPAAAERGGSHDDSSSSGGGGGGGDGGYQPSQTGENDYLNFPMDTDESQALWDWDHFF</sequence>
<dbReference type="PANTHER" id="PTHR31744:SF220">
    <property type="entry name" value="LOW QUALITY PROTEIN: NAC DOMAIN-CONTAINING PROTEIN 90-LIKE"/>
    <property type="match status" value="1"/>
</dbReference>
<dbReference type="Proteomes" id="UP000030645">
    <property type="component" value="Unassembled WGS sequence"/>
</dbReference>
<accession>W9QUN9</accession>
<dbReference type="InterPro" id="IPR036093">
    <property type="entry name" value="NAC_dom_sf"/>
</dbReference>
<dbReference type="OrthoDB" id="622307at2759"/>
<evidence type="ECO:0000259" key="6">
    <source>
        <dbReference type="PROSITE" id="PS51005"/>
    </source>
</evidence>
<reference evidence="8" key="1">
    <citation type="submission" date="2013-01" db="EMBL/GenBank/DDBJ databases">
        <title>Draft Genome Sequence of a Mulberry Tree, Morus notabilis C.K. Schneid.</title>
        <authorList>
            <person name="He N."/>
            <person name="Zhao S."/>
        </authorList>
    </citation>
    <scope>NUCLEOTIDE SEQUENCE</scope>
</reference>
<feature type="region of interest" description="Disordered" evidence="5">
    <location>
        <begin position="195"/>
        <end position="257"/>
    </location>
</feature>
<organism evidence="7 8">
    <name type="scientific">Morus notabilis</name>
    <dbReference type="NCBI Taxonomy" id="981085"/>
    <lineage>
        <taxon>Eukaryota</taxon>
        <taxon>Viridiplantae</taxon>
        <taxon>Streptophyta</taxon>
        <taxon>Embryophyta</taxon>
        <taxon>Tracheophyta</taxon>
        <taxon>Spermatophyta</taxon>
        <taxon>Magnoliopsida</taxon>
        <taxon>eudicotyledons</taxon>
        <taxon>Gunneridae</taxon>
        <taxon>Pentapetalae</taxon>
        <taxon>rosids</taxon>
        <taxon>fabids</taxon>
        <taxon>Rosales</taxon>
        <taxon>Moraceae</taxon>
        <taxon>Moreae</taxon>
        <taxon>Morus</taxon>
    </lineage>
</organism>
<evidence type="ECO:0000313" key="7">
    <source>
        <dbReference type="EMBL" id="EXB54597.1"/>
    </source>
</evidence>
<dbReference type="Gene3D" id="2.170.150.80">
    <property type="entry name" value="NAC domain"/>
    <property type="match status" value="1"/>
</dbReference>
<keyword evidence="2" id="KW-0238">DNA-binding</keyword>
<name>W9QUN9_9ROSA</name>
<evidence type="ECO:0000256" key="2">
    <source>
        <dbReference type="ARBA" id="ARBA00023125"/>
    </source>
</evidence>